<dbReference type="Gene3D" id="3.40.50.2300">
    <property type="match status" value="1"/>
</dbReference>
<dbReference type="STRING" id="1643428.GCA_001442855_01476"/>
<reference evidence="2" key="1">
    <citation type="submission" date="2015-11" db="EMBL/GenBank/DDBJ databases">
        <authorList>
            <person name="Varghese N."/>
        </authorList>
    </citation>
    <scope>NUCLEOTIDE SEQUENCE [LARGE SCALE GENOMIC DNA]</scope>
</reference>
<organism evidence="1 2">
    <name type="scientific">Candidatus Thermokryptus mobilis</name>
    <dbReference type="NCBI Taxonomy" id="1643428"/>
    <lineage>
        <taxon>Bacteria</taxon>
        <taxon>Pseudomonadati</taxon>
        <taxon>Candidatus Kryptoniota</taxon>
        <taxon>Candidatus Thermokryptus</taxon>
    </lineage>
</organism>
<proteinExistence type="predicted"/>
<dbReference type="RefSeq" id="WP_140945252.1">
    <property type="nucleotide sequence ID" value="NZ_FAOO01000010.1"/>
</dbReference>
<evidence type="ECO:0000313" key="1">
    <source>
        <dbReference type="EMBL" id="CUU06424.1"/>
    </source>
</evidence>
<dbReference type="EMBL" id="FAOO01000010">
    <property type="protein sequence ID" value="CUU06424.1"/>
    <property type="molecule type" value="Genomic_DNA"/>
</dbReference>
<gene>
    <name evidence="1" type="ORF">JGI1_01509</name>
</gene>
<dbReference type="InterPro" id="IPR007487">
    <property type="entry name" value="ABC_transpt-TYRBP-like"/>
</dbReference>
<dbReference type="PANTHER" id="PTHR35271:SF1">
    <property type="entry name" value="ABC TRANSPORTER, SUBSTRATE-BINDING LIPOPROTEIN"/>
    <property type="match status" value="1"/>
</dbReference>
<dbReference type="AlphaFoldDB" id="A0A0S4N6J0"/>
<dbReference type="PANTHER" id="PTHR35271">
    <property type="entry name" value="ABC TRANSPORTER, SUBSTRATE-BINDING LIPOPROTEIN-RELATED"/>
    <property type="match status" value="1"/>
</dbReference>
<dbReference type="Proteomes" id="UP000320623">
    <property type="component" value="Unassembled WGS sequence"/>
</dbReference>
<accession>A0A0S4N6J0</accession>
<dbReference type="OrthoDB" id="9791084at2"/>
<keyword evidence="2" id="KW-1185">Reference proteome</keyword>
<name>A0A0S4N6J0_9BACT</name>
<sequence>MRKILFFFVLFHFVAFSQKATPLQYLFMMKSFKPDMQKVGLLCDLSKNPGLVEKLQKAGFSAGVKIVIGDVRELKDIAQRFNEVIKGGVDFLWIFDVQDVSAHPIAREYILKNSLLNKIPVAVPSVEMVKEGGLFTLEAGEDLKIFVNDKITNALNLTIPENYKERVQYVAN</sequence>
<protein>
    <submittedName>
        <fullName evidence="1">ABC transporter substrate binding protein</fullName>
    </submittedName>
</protein>
<evidence type="ECO:0000313" key="2">
    <source>
        <dbReference type="Proteomes" id="UP000320623"/>
    </source>
</evidence>